<evidence type="ECO:0008006" key="4">
    <source>
        <dbReference type="Google" id="ProtNLM"/>
    </source>
</evidence>
<dbReference type="RefSeq" id="XP_047764134.1">
    <property type="nucleotide sequence ID" value="XM_047908997.1"/>
</dbReference>
<feature type="compositionally biased region" description="Polar residues" evidence="1">
    <location>
        <begin position="84"/>
        <end position="104"/>
    </location>
</feature>
<dbReference type="Proteomes" id="UP000756132">
    <property type="component" value="Chromosome 7"/>
</dbReference>
<feature type="region of interest" description="Disordered" evidence="1">
    <location>
        <begin position="270"/>
        <end position="301"/>
    </location>
</feature>
<feature type="region of interest" description="Disordered" evidence="1">
    <location>
        <begin position="62"/>
        <end position="104"/>
    </location>
</feature>
<gene>
    <name evidence="2" type="ORF">CLAFUR5_09849</name>
</gene>
<accession>A0A9Q8PC68</accession>
<dbReference type="EMBL" id="CP090169">
    <property type="protein sequence ID" value="UJO19768.1"/>
    <property type="molecule type" value="Genomic_DNA"/>
</dbReference>
<proteinExistence type="predicted"/>
<dbReference type="KEGG" id="ffu:CLAFUR5_09849"/>
<name>A0A9Q8PC68_PASFU</name>
<dbReference type="AlphaFoldDB" id="A0A9Q8PC68"/>
<sequence length="301" mass="32923">MANTSSALPSWAAIVASRARVVPLIDTQVPASVGQAIAPQAQVAQPSDNPASASVGQAIAPKAQVAHPTDSPASASEEDEVSERVTQNLSSDTATVGETTTPQAQVMQSINSTQTAFITANWNKPAQSAELLRRYPDYKVPASAFRTEDELAAQEAKLSGRCPDDQVPDDLIYKYRCTVRSLIVHQIARQLVSPDALRQTLCHLRLEDMQCLRHVSTQWREALRVIYEERYSYWKSSATWQVKVTKWNCRGDCHYCQILEPSSVVADAESVRESADTPQLGETAGANIKSVRDGADTPQQE</sequence>
<reference evidence="2" key="1">
    <citation type="submission" date="2021-12" db="EMBL/GenBank/DDBJ databases">
        <authorList>
            <person name="Zaccaron A."/>
            <person name="Stergiopoulos I."/>
        </authorList>
    </citation>
    <scope>NUCLEOTIDE SEQUENCE</scope>
    <source>
        <strain evidence="2">Race5_Kim</strain>
    </source>
</reference>
<keyword evidence="3" id="KW-1185">Reference proteome</keyword>
<evidence type="ECO:0000256" key="1">
    <source>
        <dbReference type="SAM" id="MobiDB-lite"/>
    </source>
</evidence>
<organism evidence="2 3">
    <name type="scientific">Passalora fulva</name>
    <name type="common">Tomato leaf mold</name>
    <name type="synonym">Cladosporium fulvum</name>
    <dbReference type="NCBI Taxonomy" id="5499"/>
    <lineage>
        <taxon>Eukaryota</taxon>
        <taxon>Fungi</taxon>
        <taxon>Dikarya</taxon>
        <taxon>Ascomycota</taxon>
        <taxon>Pezizomycotina</taxon>
        <taxon>Dothideomycetes</taxon>
        <taxon>Dothideomycetidae</taxon>
        <taxon>Mycosphaerellales</taxon>
        <taxon>Mycosphaerellaceae</taxon>
        <taxon>Fulvia</taxon>
    </lineage>
</organism>
<dbReference type="GeneID" id="71989727"/>
<evidence type="ECO:0000313" key="3">
    <source>
        <dbReference type="Proteomes" id="UP000756132"/>
    </source>
</evidence>
<protein>
    <recommendedName>
        <fullName evidence="4">F-box domain-containing protein</fullName>
    </recommendedName>
</protein>
<reference evidence="2" key="2">
    <citation type="journal article" date="2022" name="Microb. Genom.">
        <title>A chromosome-scale genome assembly of the tomato pathogen Cladosporium fulvum reveals a compartmentalized genome architecture and the presence of a dispensable chromosome.</title>
        <authorList>
            <person name="Zaccaron A.Z."/>
            <person name="Chen L.H."/>
            <person name="Samaras A."/>
            <person name="Stergiopoulos I."/>
        </authorList>
    </citation>
    <scope>NUCLEOTIDE SEQUENCE</scope>
    <source>
        <strain evidence="2">Race5_Kim</strain>
    </source>
</reference>
<evidence type="ECO:0000313" key="2">
    <source>
        <dbReference type="EMBL" id="UJO19768.1"/>
    </source>
</evidence>